<feature type="domain" description="Acyl-CoA dehydrogenase/oxidase C-terminal" evidence="6">
    <location>
        <begin position="187"/>
        <end position="328"/>
    </location>
</feature>
<evidence type="ECO:0000256" key="4">
    <source>
        <dbReference type="ARBA" id="ARBA00022827"/>
    </source>
</evidence>
<organism evidence="7 8">
    <name type="scientific">Actinophytocola xinjiangensis</name>
    <dbReference type="NCBI Taxonomy" id="485602"/>
    <lineage>
        <taxon>Bacteria</taxon>
        <taxon>Bacillati</taxon>
        <taxon>Actinomycetota</taxon>
        <taxon>Actinomycetes</taxon>
        <taxon>Pseudonocardiales</taxon>
        <taxon>Pseudonocardiaceae</taxon>
    </lineage>
</organism>
<comment type="caution">
    <text evidence="7">The sequence shown here is derived from an EMBL/GenBank/DDBJ whole genome shotgun (WGS) entry which is preliminary data.</text>
</comment>
<dbReference type="InterPro" id="IPR037069">
    <property type="entry name" value="AcylCoA_DH/ox_N_sf"/>
</dbReference>
<dbReference type="PANTHER" id="PTHR43884:SF20">
    <property type="entry name" value="ACYL-COA DEHYDROGENASE FADE28"/>
    <property type="match status" value="1"/>
</dbReference>
<dbReference type="InterPro" id="IPR009100">
    <property type="entry name" value="AcylCoA_DH/oxidase_NM_dom_sf"/>
</dbReference>
<keyword evidence="8" id="KW-1185">Reference proteome</keyword>
<dbReference type="SUPFAM" id="SSF47203">
    <property type="entry name" value="Acyl-CoA dehydrogenase C-terminal domain-like"/>
    <property type="match status" value="1"/>
</dbReference>
<evidence type="ECO:0000259" key="6">
    <source>
        <dbReference type="Pfam" id="PF00441"/>
    </source>
</evidence>
<dbReference type="EMBL" id="MSIF01000020">
    <property type="protein sequence ID" value="OLF06678.1"/>
    <property type="molecule type" value="Genomic_DNA"/>
</dbReference>
<protein>
    <recommendedName>
        <fullName evidence="6">Acyl-CoA dehydrogenase/oxidase C-terminal domain-containing protein</fullName>
    </recommendedName>
</protein>
<dbReference type="GO" id="GO:0003995">
    <property type="term" value="F:acyl-CoA dehydrogenase activity"/>
    <property type="evidence" value="ECO:0007669"/>
    <property type="project" value="TreeGrafter"/>
</dbReference>
<name>A0A7Z0WGJ7_9PSEU</name>
<gene>
    <name evidence="7" type="ORF">BLA60_30930</name>
</gene>
<comment type="similarity">
    <text evidence="2">Belongs to the acyl-CoA dehydrogenase family.</text>
</comment>
<evidence type="ECO:0000313" key="8">
    <source>
        <dbReference type="Proteomes" id="UP000185696"/>
    </source>
</evidence>
<dbReference type="GO" id="GO:0050660">
    <property type="term" value="F:flavin adenine dinucleotide binding"/>
    <property type="evidence" value="ECO:0007669"/>
    <property type="project" value="InterPro"/>
</dbReference>
<dbReference type="OrthoDB" id="8677713at2"/>
<dbReference type="Proteomes" id="UP000185696">
    <property type="component" value="Unassembled WGS sequence"/>
</dbReference>
<accession>A0A7Z0WGJ7</accession>
<dbReference type="Pfam" id="PF00441">
    <property type="entry name" value="Acyl-CoA_dh_1"/>
    <property type="match status" value="1"/>
</dbReference>
<dbReference type="SUPFAM" id="SSF56645">
    <property type="entry name" value="Acyl-CoA dehydrogenase NM domain-like"/>
    <property type="match status" value="1"/>
</dbReference>
<dbReference type="RefSeq" id="WP_075136559.1">
    <property type="nucleotide sequence ID" value="NZ_MSIF01000020.1"/>
</dbReference>
<keyword evidence="5" id="KW-0560">Oxidoreductase</keyword>
<evidence type="ECO:0000256" key="1">
    <source>
        <dbReference type="ARBA" id="ARBA00001974"/>
    </source>
</evidence>
<comment type="cofactor">
    <cofactor evidence="1">
        <name>FAD</name>
        <dbReference type="ChEBI" id="CHEBI:57692"/>
    </cofactor>
</comment>
<proteinExistence type="inferred from homology"/>
<sequence length="337" mass="34963">MHDTARWQGLVPSAEQTELTTSARRHFATRFPFDRTLFDRPRLPDWPEVLAAGYPLVGVPEPVGAGSLADLAALLEEAGRALLPVPLLATAAAVQTELAAGLPVTERSVGSPSALAVAVAGRHLPVLDGVAARVVVLLVPADGGTTLVKLTPLARESLTHVDPTRPLALVPLDGTPAETHHVESTVEELLGPARVAVAADLVGTAAGALDLAVRHALDREQFGRPVGAFQAVKHRLANVYLAVERARSLTVAAALSAAPAAPARDADAVVLPLLAKAAAAEAALAATDAFVQVLGAMGVTFEADAHLYFRRARQTAPYLGTPDECYRRAVALRGGGA</sequence>
<keyword evidence="3" id="KW-0285">Flavoprotein</keyword>
<keyword evidence="4" id="KW-0274">FAD</keyword>
<evidence type="ECO:0000313" key="7">
    <source>
        <dbReference type="EMBL" id="OLF06678.1"/>
    </source>
</evidence>
<dbReference type="AlphaFoldDB" id="A0A7Z0WGJ7"/>
<dbReference type="Gene3D" id="1.10.540.10">
    <property type="entry name" value="Acyl-CoA dehydrogenase/oxidase, N-terminal domain"/>
    <property type="match status" value="1"/>
</dbReference>
<dbReference type="PANTHER" id="PTHR43884">
    <property type="entry name" value="ACYL-COA DEHYDROGENASE"/>
    <property type="match status" value="1"/>
</dbReference>
<evidence type="ECO:0000256" key="3">
    <source>
        <dbReference type="ARBA" id="ARBA00022630"/>
    </source>
</evidence>
<reference evidence="7 8" key="1">
    <citation type="submission" date="2016-12" db="EMBL/GenBank/DDBJ databases">
        <title>The draft genome sequence of Actinophytocola xinjiangensis.</title>
        <authorList>
            <person name="Wang W."/>
            <person name="Yuan L."/>
        </authorList>
    </citation>
    <scope>NUCLEOTIDE SEQUENCE [LARGE SCALE GENOMIC DNA]</scope>
    <source>
        <strain evidence="7 8">CGMCC 4.4663</strain>
    </source>
</reference>
<evidence type="ECO:0000256" key="5">
    <source>
        <dbReference type="ARBA" id="ARBA00023002"/>
    </source>
</evidence>
<evidence type="ECO:0000256" key="2">
    <source>
        <dbReference type="ARBA" id="ARBA00009347"/>
    </source>
</evidence>
<dbReference type="InterPro" id="IPR036250">
    <property type="entry name" value="AcylCo_DH-like_C"/>
</dbReference>
<dbReference type="Gene3D" id="1.20.140.10">
    <property type="entry name" value="Butyryl-CoA Dehydrogenase, subunit A, domain 3"/>
    <property type="match status" value="1"/>
</dbReference>
<dbReference type="InterPro" id="IPR009075">
    <property type="entry name" value="AcylCo_DH/oxidase_C"/>
</dbReference>